<gene>
    <name evidence="1" type="ORF">DCAR_030267</name>
</gene>
<name>A0A175YHQ2_DAUCS</name>
<organism evidence="1">
    <name type="scientific">Daucus carota subsp. sativus</name>
    <name type="common">Carrot</name>
    <dbReference type="NCBI Taxonomy" id="79200"/>
    <lineage>
        <taxon>Eukaryota</taxon>
        <taxon>Viridiplantae</taxon>
        <taxon>Streptophyta</taxon>
        <taxon>Embryophyta</taxon>
        <taxon>Tracheophyta</taxon>
        <taxon>Spermatophyta</taxon>
        <taxon>Magnoliopsida</taxon>
        <taxon>eudicotyledons</taxon>
        <taxon>Gunneridae</taxon>
        <taxon>Pentapetalae</taxon>
        <taxon>asterids</taxon>
        <taxon>campanulids</taxon>
        <taxon>Apiales</taxon>
        <taxon>Apiaceae</taxon>
        <taxon>Apioideae</taxon>
        <taxon>Scandiceae</taxon>
        <taxon>Daucinae</taxon>
        <taxon>Daucus</taxon>
        <taxon>Daucus sect. Daucus</taxon>
    </lineage>
</organism>
<reference evidence="1" key="1">
    <citation type="journal article" date="2016" name="Nat. Genet.">
        <title>A high-quality carrot genome assembly provides new insights into carotenoid accumulation and asterid genome evolution.</title>
        <authorList>
            <person name="Iorizzo M."/>
            <person name="Ellison S."/>
            <person name="Senalik D."/>
            <person name="Zeng P."/>
            <person name="Satapoomin P."/>
            <person name="Huang J."/>
            <person name="Bowman M."/>
            <person name="Iovene M."/>
            <person name="Sanseverino W."/>
            <person name="Cavagnaro P."/>
            <person name="Yildiz M."/>
            <person name="Macko-Podgorni A."/>
            <person name="Moranska E."/>
            <person name="Grzebelus E."/>
            <person name="Grzebelus D."/>
            <person name="Ashrafi H."/>
            <person name="Zheng Z."/>
            <person name="Cheng S."/>
            <person name="Spooner D."/>
            <person name="Van Deynze A."/>
            <person name="Simon P."/>
        </authorList>
    </citation>
    <scope>NUCLEOTIDE SEQUENCE [LARGE SCALE GENOMIC DNA]</scope>
    <source>
        <tissue evidence="1">Leaf</tissue>
    </source>
</reference>
<comment type="caution">
    <text evidence="1">The sequence shown here is derived from an EMBL/GenBank/DDBJ whole genome shotgun (WGS) entry which is preliminary data.</text>
</comment>
<dbReference type="EMBL" id="LNRQ01000009">
    <property type="protein sequence ID" value="KZM82698.1"/>
    <property type="molecule type" value="Genomic_DNA"/>
</dbReference>
<evidence type="ECO:0000313" key="1">
    <source>
        <dbReference type="EMBL" id="KZM82698.1"/>
    </source>
</evidence>
<proteinExistence type="predicted"/>
<dbReference type="Gramene" id="KZM82698">
    <property type="protein sequence ID" value="KZM82698"/>
    <property type="gene ID" value="DCAR_030267"/>
</dbReference>
<protein>
    <submittedName>
        <fullName evidence="1">Uncharacterized protein</fullName>
    </submittedName>
</protein>
<sequence length="171" mass="19902">MVLPLAPVMWSSEGHLDGGHNTHGGLRSTRTSRVRAVVIRSEERKPELCFFQQNSAHPWVVWQLNQRLGDKRFILKKPLIRVSRYRLARFLAKDGASTRTSHVEFRRAFRRVRKSRAWTWCWAGLVIDFELVEEVDYLIQSLVEDEVMGQWLVHDGSKEESCADEVIVIDD</sequence>
<dbReference type="AlphaFoldDB" id="A0A175YHQ2"/>
<accession>A0A175YHQ2</accession>